<dbReference type="InterPro" id="IPR019106">
    <property type="entry name" value="T4SS_TrbC"/>
</dbReference>
<geneLocation type="plasmid" evidence="3">
    <name>papv6</name>
</geneLocation>
<reference evidence="2 3" key="1">
    <citation type="submission" date="2016-09" db="EMBL/GenBank/DDBJ databases">
        <title>Acidihalobacter prosperus V6 (DSM14174).</title>
        <authorList>
            <person name="Khaleque H.N."/>
            <person name="Ramsay J.P."/>
            <person name="Murphy R.J.T."/>
            <person name="Kaksonen A.H."/>
            <person name="Boxall N.J."/>
            <person name="Watkin E.L.J."/>
        </authorList>
    </citation>
    <scope>NUCLEOTIDE SEQUENCE [LARGE SCALE GENOMIC DNA]</scope>
    <source>
        <strain evidence="2 3">V6</strain>
        <plasmid evidence="3">papv6</plasmid>
    </source>
</reference>
<dbReference type="RefSeq" id="WP_070074247.1">
    <property type="nucleotide sequence ID" value="NZ_CP017449.1"/>
</dbReference>
<dbReference type="Proteomes" id="UP000095342">
    <property type="component" value="Plasmid pAPV6"/>
</dbReference>
<keyword evidence="3" id="KW-1185">Reference proteome</keyword>
<proteinExistence type="predicted"/>
<sequence length="309" mass="33443">MLRILTLALVAALLSPASALASVQSEAIAAAEAAQKAMADNPYAREDAQYAKEAQEVSRHAIEAAQNAVARGESPYAAAAKASGIPDNALLKAREKHLQGLGINDVNGRLYIFISTVTMPKAMIRAYARDAIWTGAILVVRGLPPHTTLAQFIRNTLIPYAKAGITLQIDPRLYNAFDVTAVPTQVYTTLPSVAMCDHQIPVQAKYEGKVYRYDACSKAPSRDYWKVEGAVTTLWALRSFKTQGAPVQALIQALRAEVPYHKQLKGISRAVFADTLKRQSTGYLVNQYLQHGQLPGAQMLPLNGNQGGS</sequence>
<dbReference type="EMBL" id="CP017449">
    <property type="protein sequence ID" value="AOV18724.1"/>
    <property type="molecule type" value="Genomic_DNA"/>
</dbReference>
<keyword evidence="1" id="KW-0732">Signal</keyword>
<accession>A0A1D8KCN6</accession>
<protein>
    <submittedName>
        <fullName evidence="2">Uncharacterized protein</fullName>
    </submittedName>
</protein>
<organism evidence="2 3">
    <name type="scientific">Acidihalobacter aeolianus</name>
    <dbReference type="NCBI Taxonomy" id="2792603"/>
    <lineage>
        <taxon>Bacteria</taxon>
        <taxon>Pseudomonadati</taxon>
        <taxon>Pseudomonadota</taxon>
        <taxon>Gammaproteobacteria</taxon>
        <taxon>Chromatiales</taxon>
        <taxon>Ectothiorhodospiraceae</taxon>
        <taxon>Acidihalobacter</taxon>
    </lineage>
</organism>
<keyword evidence="2" id="KW-0614">Plasmid</keyword>
<feature type="signal peptide" evidence="1">
    <location>
        <begin position="1"/>
        <end position="21"/>
    </location>
</feature>
<evidence type="ECO:0000313" key="2">
    <source>
        <dbReference type="EMBL" id="AOV18724.1"/>
    </source>
</evidence>
<gene>
    <name evidence="2" type="ORF">BJI67_15890</name>
</gene>
<name>A0A1D8KCN6_9GAMM</name>
<dbReference type="Pfam" id="PF09673">
    <property type="entry name" value="TrbC_Ftype"/>
    <property type="match status" value="1"/>
</dbReference>
<evidence type="ECO:0000256" key="1">
    <source>
        <dbReference type="SAM" id="SignalP"/>
    </source>
</evidence>
<evidence type="ECO:0000313" key="3">
    <source>
        <dbReference type="Proteomes" id="UP000095342"/>
    </source>
</evidence>
<dbReference type="KEGG" id="aaeo:BJI67_15890"/>
<dbReference type="AlphaFoldDB" id="A0A1D8KCN6"/>
<feature type="chain" id="PRO_5009109855" evidence="1">
    <location>
        <begin position="22"/>
        <end position="309"/>
    </location>
</feature>